<comment type="caution">
    <text evidence="1">The sequence shown here is derived from an EMBL/GenBank/DDBJ whole genome shotgun (WGS) entry which is preliminary data.</text>
</comment>
<dbReference type="Proteomes" id="UP000289738">
    <property type="component" value="Chromosome B06"/>
</dbReference>
<proteinExistence type="predicted"/>
<keyword evidence="2" id="KW-1185">Reference proteome</keyword>
<accession>A0A444YND2</accession>
<evidence type="ECO:0000313" key="1">
    <source>
        <dbReference type="EMBL" id="RYR03359.1"/>
    </source>
</evidence>
<sequence length="193" mass="22926">MPCPYIAFGLAASRLILLSKITYIYILKIHLRVVPPLKDKEDLFKLLGEKHQLYEFLDTFYVQCSYMLFNKEHVKAILSEIVKHKAAENEQRIQSYMNMLVVVESPVDSALIPDRAPLSAYQYFKNVRNFLVAVQLYKRMIWLQNYRTDLYYWESLCNNIVIFFIVNKKDLLRFIVTFLLNVIKSLKEFLLIQ</sequence>
<name>A0A444YND2_ARAHY</name>
<dbReference type="AlphaFoldDB" id="A0A444YND2"/>
<reference evidence="1 2" key="1">
    <citation type="submission" date="2019-01" db="EMBL/GenBank/DDBJ databases">
        <title>Sequencing of cultivated peanut Arachis hypogaea provides insights into genome evolution and oil improvement.</title>
        <authorList>
            <person name="Chen X."/>
        </authorList>
    </citation>
    <scope>NUCLEOTIDE SEQUENCE [LARGE SCALE GENOMIC DNA]</scope>
    <source>
        <strain evidence="2">cv. Fuhuasheng</strain>
        <tissue evidence="1">Leaves</tissue>
    </source>
</reference>
<gene>
    <name evidence="1" type="ORF">Ahy_B06g082251</name>
</gene>
<evidence type="ECO:0000313" key="2">
    <source>
        <dbReference type="Proteomes" id="UP000289738"/>
    </source>
</evidence>
<dbReference type="STRING" id="3818.A0A444YND2"/>
<organism evidence="1 2">
    <name type="scientific">Arachis hypogaea</name>
    <name type="common">Peanut</name>
    <dbReference type="NCBI Taxonomy" id="3818"/>
    <lineage>
        <taxon>Eukaryota</taxon>
        <taxon>Viridiplantae</taxon>
        <taxon>Streptophyta</taxon>
        <taxon>Embryophyta</taxon>
        <taxon>Tracheophyta</taxon>
        <taxon>Spermatophyta</taxon>
        <taxon>Magnoliopsida</taxon>
        <taxon>eudicotyledons</taxon>
        <taxon>Gunneridae</taxon>
        <taxon>Pentapetalae</taxon>
        <taxon>rosids</taxon>
        <taxon>fabids</taxon>
        <taxon>Fabales</taxon>
        <taxon>Fabaceae</taxon>
        <taxon>Papilionoideae</taxon>
        <taxon>50 kb inversion clade</taxon>
        <taxon>dalbergioids sensu lato</taxon>
        <taxon>Dalbergieae</taxon>
        <taxon>Pterocarpus clade</taxon>
        <taxon>Arachis</taxon>
    </lineage>
</organism>
<dbReference type="EMBL" id="SDMP01000016">
    <property type="protein sequence ID" value="RYR03359.1"/>
    <property type="molecule type" value="Genomic_DNA"/>
</dbReference>
<protein>
    <submittedName>
        <fullName evidence="1">Uncharacterized protein</fullName>
    </submittedName>
</protein>